<evidence type="ECO:0000259" key="2">
    <source>
        <dbReference type="SMART" id="SM00093"/>
    </source>
</evidence>
<dbReference type="RefSeq" id="WP_290248498.1">
    <property type="nucleotide sequence ID" value="NZ_JAUFQT010000001.1"/>
</dbReference>
<name>A0ABV5J5R7_9BACT</name>
<dbReference type="Proteomes" id="UP001589654">
    <property type="component" value="Unassembled WGS sequence"/>
</dbReference>
<comment type="similarity">
    <text evidence="1">Belongs to the serpin family.</text>
</comment>
<gene>
    <name evidence="3" type="ORF">ACFFUR_07460</name>
</gene>
<protein>
    <submittedName>
        <fullName evidence="3">Serpin family protein</fullName>
    </submittedName>
</protein>
<accession>A0ABV5J5R7</accession>
<dbReference type="InterPro" id="IPR042185">
    <property type="entry name" value="Serpin_sf_2"/>
</dbReference>
<dbReference type="InterPro" id="IPR036186">
    <property type="entry name" value="Serpin_sf"/>
</dbReference>
<dbReference type="PANTHER" id="PTHR11461:SF211">
    <property type="entry name" value="GH10112P-RELATED"/>
    <property type="match status" value="1"/>
</dbReference>
<dbReference type="SMART" id="SM00093">
    <property type="entry name" value="SERPIN"/>
    <property type="match status" value="1"/>
</dbReference>
<dbReference type="CDD" id="cd19588">
    <property type="entry name" value="serpin_miropin-like"/>
    <property type="match status" value="1"/>
</dbReference>
<dbReference type="InterPro" id="IPR023796">
    <property type="entry name" value="Serpin_dom"/>
</dbReference>
<dbReference type="PANTHER" id="PTHR11461">
    <property type="entry name" value="SERINE PROTEASE INHIBITOR, SERPIN"/>
    <property type="match status" value="1"/>
</dbReference>
<dbReference type="PROSITE" id="PS51257">
    <property type="entry name" value="PROKAR_LIPOPROTEIN"/>
    <property type="match status" value="1"/>
</dbReference>
<dbReference type="EMBL" id="JBHMEW010000051">
    <property type="protein sequence ID" value="MFB9211638.1"/>
    <property type="molecule type" value="Genomic_DNA"/>
</dbReference>
<organism evidence="3 4">
    <name type="scientific">Echinicola jeungdonensis</name>
    <dbReference type="NCBI Taxonomy" id="709343"/>
    <lineage>
        <taxon>Bacteria</taxon>
        <taxon>Pseudomonadati</taxon>
        <taxon>Bacteroidota</taxon>
        <taxon>Cytophagia</taxon>
        <taxon>Cytophagales</taxon>
        <taxon>Cyclobacteriaceae</taxon>
        <taxon>Echinicola</taxon>
    </lineage>
</organism>
<evidence type="ECO:0000313" key="4">
    <source>
        <dbReference type="Proteomes" id="UP001589654"/>
    </source>
</evidence>
<evidence type="ECO:0000256" key="1">
    <source>
        <dbReference type="RuleBase" id="RU000411"/>
    </source>
</evidence>
<reference evidence="3 4" key="1">
    <citation type="submission" date="2024-09" db="EMBL/GenBank/DDBJ databases">
        <authorList>
            <person name="Sun Q."/>
            <person name="Mori K."/>
        </authorList>
    </citation>
    <scope>NUCLEOTIDE SEQUENCE [LARGE SCALE GENOMIC DNA]</scope>
    <source>
        <strain evidence="3 4">CECT 7682</strain>
    </source>
</reference>
<dbReference type="InterPro" id="IPR000215">
    <property type="entry name" value="Serpin_fam"/>
</dbReference>
<dbReference type="Gene3D" id="2.30.39.10">
    <property type="entry name" value="Alpha-1-antitrypsin, domain 1"/>
    <property type="match status" value="1"/>
</dbReference>
<dbReference type="SUPFAM" id="SSF56574">
    <property type="entry name" value="Serpins"/>
    <property type="match status" value="1"/>
</dbReference>
<proteinExistence type="inferred from homology"/>
<keyword evidence="4" id="KW-1185">Reference proteome</keyword>
<dbReference type="InterPro" id="IPR023795">
    <property type="entry name" value="Serpin_CS"/>
</dbReference>
<feature type="domain" description="Serpin" evidence="2">
    <location>
        <begin position="51"/>
        <end position="410"/>
    </location>
</feature>
<dbReference type="InterPro" id="IPR042178">
    <property type="entry name" value="Serpin_sf_1"/>
</dbReference>
<dbReference type="PROSITE" id="PS00284">
    <property type="entry name" value="SERPIN"/>
    <property type="match status" value="1"/>
</dbReference>
<dbReference type="Pfam" id="PF00079">
    <property type="entry name" value="Serpin"/>
    <property type="match status" value="1"/>
</dbReference>
<dbReference type="Gene3D" id="3.30.497.10">
    <property type="entry name" value="Antithrombin, subunit I, domain 2"/>
    <property type="match status" value="1"/>
</dbReference>
<comment type="caution">
    <text evidence="3">The sequence shown here is derived from an EMBL/GenBank/DDBJ whole genome shotgun (WGS) entry which is preliminary data.</text>
</comment>
<sequence>MKYTYYSILTLFFLLVSCVDESPNKGEITPNLRALEETEKKLVNAGTAFSVRLFQQLSKEEGNLFFSPFSIHQALSMAMNGNKEELLEEYLETLHFDNISLEDANLANQGLTKFLKDVDPNVKINIANSIWYQEGLDLKSQFQETLQMQYLATISSLDMQSPGSKEIINQWVDDQTEGLIQDLIDQVDPAAVMYLINAIYYYGDWKYQFDPQNTTEQPFHISSSQTTPVEMMRLEEATTLKTYQANGFKYLEIPYSTGQYIMGVLLPDAFNLEEAKSNFNLNNLHAWREEAKEGNIKLEMPKFKMKIKIQNLKEDLIEMGLSTPFQQDPRNFTEIFETPTEPLKISRVIHEALIEVDEKGTEAAAATAVEVVVTSVPAEPPVIRLDRPFVFFIQEKHSGTILFMGVLKDPSKL</sequence>
<evidence type="ECO:0000313" key="3">
    <source>
        <dbReference type="EMBL" id="MFB9211638.1"/>
    </source>
</evidence>